<sequence length="706" mass="79375">MKLKNILVLMVVVSLLFSFGALHERFNIEKGLKEYNYILDLDEMEKLADDSDKSLEYWLGFFKGLGAGYVSLNEETLYSMIEDGKSLSVDIVGDLEKEYEKYSSLPESIKNDMKDGNVDKFDLIVKIHDSETFDFVCNGLKNRYDEDFYRVYEEENNYVVLDGSYEDMIYTDAVKYLDIDGTGIINVNNPVSSKLLLIGIGYDMEKYSLLEASGLKILFRPINYSRYSDKIVDNFIDSINTLNPEQRYVLFYGKEVAGYPSGMGKLSQYMRDKGIVPVMIESGEQREHLVQSGLDSLVESLDYSAIRAFTMWDFIRERIGYYNYAGAEEIENSLYRAITERNIRFIYFKPYMDGDLNYSDNEQLYVDSFASLEERLQAHGIILGEPSDMGNTSNSIVDTFIMSLGIVAIGIYLINGLVSMRSKTNIALAAAAVSLFGLLTYLKPDLAKVTFALLGAVCFSSLAAYVLAREGMKIGNGDLGIFGCMSKAARILVVCTAIALMGGLYSTSFLSETKFMLEMDIFRGVKISQIIPIAAMIVFYLEIIYKDKDDSIIKMAKRVMMSDIKIIYVVIGLVLAYVGYIYISRTGHETSVQPSDIEMISRNFLERVLPARPRTKEFLIAFPALYAMVYFLNKGFKILGGIMSVGAVIGLASIVNTFSHIRSPLYLSVVRSGFSLAFGIVLGCVALVVIDMAYKTFCRYKESLDA</sequence>
<keyword evidence="1" id="KW-0472">Membrane</keyword>
<dbReference type="RefSeq" id="WP_073048008.1">
    <property type="nucleotide sequence ID" value="NZ_FQZL01000006.1"/>
</dbReference>
<keyword evidence="1" id="KW-1133">Transmembrane helix</keyword>
<feature type="transmembrane region" description="Helical" evidence="1">
    <location>
        <begin position="673"/>
        <end position="694"/>
    </location>
</feature>
<gene>
    <name evidence="2" type="ORF">SAMN02745751_00982</name>
</gene>
<dbReference type="OrthoDB" id="3805529at2"/>
<feature type="transmembrane region" description="Helical" evidence="1">
    <location>
        <begin position="488"/>
        <end position="507"/>
    </location>
</feature>
<feature type="transmembrane region" description="Helical" evidence="1">
    <location>
        <begin position="639"/>
        <end position="661"/>
    </location>
</feature>
<dbReference type="InterPro" id="IPR043748">
    <property type="entry name" value="DUF5693"/>
</dbReference>
<dbReference type="EMBL" id="FQZL01000006">
    <property type="protein sequence ID" value="SHI74674.1"/>
    <property type="molecule type" value="Genomic_DNA"/>
</dbReference>
<feature type="transmembrane region" description="Helical" evidence="1">
    <location>
        <begin position="449"/>
        <end position="468"/>
    </location>
</feature>
<dbReference type="STRING" id="1121476.SAMN02745751_00982"/>
<protein>
    <submittedName>
        <fullName evidence="2">Uncharacterized protein</fullName>
    </submittedName>
</protein>
<keyword evidence="1" id="KW-0812">Transmembrane</keyword>
<evidence type="ECO:0000313" key="2">
    <source>
        <dbReference type="EMBL" id="SHI74674.1"/>
    </source>
</evidence>
<feature type="transmembrane region" description="Helical" evidence="1">
    <location>
        <begin position="396"/>
        <end position="414"/>
    </location>
</feature>
<feature type="transmembrane region" description="Helical" evidence="1">
    <location>
        <begin position="426"/>
        <end position="443"/>
    </location>
</feature>
<dbReference type="AlphaFoldDB" id="A0A1M6DN09"/>
<dbReference type="Pfam" id="PF18949">
    <property type="entry name" value="DUF5693"/>
    <property type="match status" value="1"/>
</dbReference>
<proteinExistence type="predicted"/>
<feature type="transmembrane region" description="Helical" evidence="1">
    <location>
        <begin position="566"/>
        <end position="583"/>
    </location>
</feature>
<name>A0A1M6DN09_9FIRM</name>
<evidence type="ECO:0000256" key="1">
    <source>
        <dbReference type="SAM" id="Phobius"/>
    </source>
</evidence>
<accession>A0A1M6DN09</accession>
<feature type="transmembrane region" description="Helical" evidence="1">
    <location>
        <begin position="527"/>
        <end position="545"/>
    </location>
</feature>
<dbReference type="Proteomes" id="UP000184052">
    <property type="component" value="Unassembled WGS sequence"/>
</dbReference>
<reference evidence="2 3" key="1">
    <citation type="submission" date="2016-11" db="EMBL/GenBank/DDBJ databases">
        <authorList>
            <person name="Jaros S."/>
            <person name="Januszkiewicz K."/>
            <person name="Wedrychowicz H."/>
        </authorList>
    </citation>
    <scope>NUCLEOTIDE SEQUENCE [LARGE SCALE GENOMIC DNA]</scope>
    <source>
        <strain evidence="2 3">DSM 17477</strain>
    </source>
</reference>
<keyword evidence="3" id="KW-1185">Reference proteome</keyword>
<organism evidence="2 3">
    <name type="scientific">Dethiosulfatibacter aminovorans DSM 17477</name>
    <dbReference type="NCBI Taxonomy" id="1121476"/>
    <lineage>
        <taxon>Bacteria</taxon>
        <taxon>Bacillati</taxon>
        <taxon>Bacillota</taxon>
        <taxon>Tissierellia</taxon>
        <taxon>Dethiosulfatibacter</taxon>
    </lineage>
</organism>
<evidence type="ECO:0000313" key="3">
    <source>
        <dbReference type="Proteomes" id="UP000184052"/>
    </source>
</evidence>